<dbReference type="PANTHER" id="PTHR10292:SF1">
    <property type="entry name" value="CLATHRIN HEAVY CHAIN"/>
    <property type="match status" value="1"/>
</dbReference>
<dbReference type="GO" id="GO:0005886">
    <property type="term" value="C:plasma membrane"/>
    <property type="evidence" value="ECO:0007669"/>
    <property type="project" value="TreeGrafter"/>
</dbReference>
<dbReference type="Gene3D" id="1.25.40.30">
    <property type="match status" value="1"/>
</dbReference>
<reference evidence="1" key="1">
    <citation type="journal article" date="2019" name="Sci. Rep.">
        <title>Draft genome of Tanacetum cinerariifolium, the natural source of mosquito coil.</title>
        <authorList>
            <person name="Yamashiro T."/>
            <person name="Shiraishi A."/>
            <person name="Satake H."/>
            <person name="Nakayama K."/>
        </authorList>
    </citation>
    <scope>NUCLEOTIDE SEQUENCE</scope>
</reference>
<proteinExistence type="predicted"/>
<dbReference type="InterPro" id="IPR012331">
    <property type="entry name" value="Clathrin_H-chain_linker"/>
</dbReference>
<name>A0A6L2LDA6_TANCI</name>
<dbReference type="GO" id="GO:0006898">
    <property type="term" value="P:receptor-mediated endocytosis"/>
    <property type="evidence" value="ECO:0007669"/>
    <property type="project" value="TreeGrafter"/>
</dbReference>
<dbReference type="InterPro" id="IPR016024">
    <property type="entry name" value="ARM-type_fold"/>
</dbReference>
<comment type="caution">
    <text evidence="1">The sequence shown here is derived from an EMBL/GenBank/DDBJ whole genome shotgun (WGS) entry which is preliminary data.</text>
</comment>
<accession>A0A6L2LDA6</accession>
<dbReference type="GO" id="GO:0071439">
    <property type="term" value="C:clathrin complex"/>
    <property type="evidence" value="ECO:0007669"/>
    <property type="project" value="TreeGrafter"/>
</dbReference>
<evidence type="ECO:0000313" key="1">
    <source>
        <dbReference type="EMBL" id="GEU58185.1"/>
    </source>
</evidence>
<dbReference type="SUPFAM" id="SSF48371">
    <property type="entry name" value="ARM repeat"/>
    <property type="match status" value="1"/>
</dbReference>
<dbReference type="GO" id="GO:0032051">
    <property type="term" value="F:clathrin light chain binding"/>
    <property type="evidence" value="ECO:0007669"/>
    <property type="project" value="TreeGrafter"/>
</dbReference>
<protein>
    <submittedName>
        <fullName evidence="1">Clathrin heavy chain 2-like</fullName>
    </submittedName>
</protein>
<gene>
    <name evidence="1" type="ORF">Tci_030163</name>
</gene>
<dbReference type="PANTHER" id="PTHR10292">
    <property type="entry name" value="CLATHRIN HEAVY CHAIN RELATED"/>
    <property type="match status" value="1"/>
</dbReference>
<dbReference type="EMBL" id="BKCJ010003959">
    <property type="protein sequence ID" value="GEU58185.1"/>
    <property type="molecule type" value="Genomic_DNA"/>
</dbReference>
<organism evidence="1">
    <name type="scientific">Tanacetum cinerariifolium</name>
    <name type="common">Dalmatian daisy</name>
    <name type="synonym">Chrysanthemum cinerariifolium</name>
    <dbReference type="NCBI Taxonomy" id="118510"/>
    <lineage>
        <taxon>Eukaryota</taxon>
        <taxon>Viridiplantae</taxon>
        <taxon>Streptophyta</taxon>
        <taxon>Embryophyta</taxon>
        <taxon>Tracheophyta</taxon>
        <taxon>Spermatophyta</taxon>
        <taxon>Magnoliopsida</taxon>
        <taxon>eudicotyledons</taxon>
        <taxon>Gunneridae</taxon>
        <taxon>Pentapetalae</taxon>
        <taxon>asterids</taxon>
        <taxon>campanulids</taxon>
        <taxon>Asterales</taxon>
        <taxon>Asteraceae</taxon>
        <taxon>Asteroideae</taxon>
        <taxon>Anthemideae</taxon>
        <taxon>Anthemidinae</taxon>
        <taxon>Tanacetum</taxon>
    </lineage>
</organism>
<dbReference type="AlphaFoldDB" id="A0A6L2LDA6"/>
<sequence length="633" mass="72705">MMTREIGDLSIRNVDQHAGLTAACVLHSYALLEIFGKRMTLSVDLQESVIEAAYIQVLRQYFGTLLTKGKLNAFESLELSRLVVNQNKKNLLENWLAKDKLECSEELGDLVKELVTGLSRVSWEKVDVSFHNSRSSIAAHSVIQFEPTEITKPFQHDPVKQDRLDQCYAEKAKPHPHAFNLWVLLKLEEEKAQKHRKVFNWETAKYGKIWYYEDVLDFRSVETEFSAIVFNDNFTSNETPSCKPTVSSPNDNEIDFRISFDESDDEDYTLYYLFRLLKDFENEITTIVYNDALTSKSDFSTEPTLCPQHIDGFNLKDETSLPEYDEKEQNILYFNDLSPFNINYPDDLKSDKGDDDNKIDKIQSSGERNVAEVKVSKNGYGVLDMALPPRDQRHQYLRYEELQYTDLDIADFETMLAGIYRRGILKVRVCSLAEPGGGYLILKRRCRLLILVYIGMRARDGSPTRGSECLLDRDLVCGGLSRYTPSYRLMRDLMLRLYHRLIACSIAGKSQAPKTVLEIICFREEVGGYDIWRSICCSLGRAFGLLTEEAPWVDGDCARPPCYRYGRVGDEDEEMPQVVPPPPSTQGERIAQFEEEVHGMREVLQGQREVLDGMAHDFSRFTTWLMNLPQIQG</sequence>
<dbReference type="GO" id="GO:0009507">
    <property type="term" value="C:chloroplast"/>
    <property type="evidence" value="ECO:0007669"/>
    <property type="project" value="TreeGrafter"/>
</dbReference>
<dbReference type="GO" id="GO:0005794">
    <property type="term" value="C:Golgi apparatus"/>
    <property type="evidence" value="ECO:0007669"/>
    <property type="project" value="TreeGrafter"/>
</dbReference>
<dbReference type="GO" id="GO:0009506">
    <property type="term" value="C:plasmodesma"/>
    <property type="evidence" value="ECO:0007669"/>
    <property type="project" value="TreeGrafter"/>
</dbReference>